<reference evidence="18 19" key="1">
    <citation type="journal article" date="2018" name="New Phytol.">
        <title>Phylogenomics of Endogonaceae and evolution of mycorrhizas within Mucoromycota.</title>
        <authorList>
            <person name="Chang Y."/>
            <person name="Desiro A."/>
            <person name="Na H."/>
            <person name="Sandor L."/>
            <person name="Lipzen A."/>
            <person name="Clum A."/>
            <person name="Barry K."/>
            <person name="Grigoriev I.V."/>
            <person name="Martin F.M."/>
            <person name="Stajich J.E."/>
            <person name="Smith M.E."/>
            <person name="Bonito G."/>
            <person name="Spatafora J.W."/>
        </authorList>
    </citation>
    <scope>NUCLEOTIDE SEQUENCE [LARGE SCALE GENOMIC DNA]</scope>
    <source>
        <strain evidence="18 19">AD002</strain>
    </source>
</reference>
<dbReference type="InterPro" id="IPR006439">
    <property type="entry name" value="HAD-SF_hydro_IA"/>
</dbReference>
<evidence type="ECO:0000256" key="4">
    <source>
        <dbReference type="ARBA" id="ARBA00017923"/>
    </source>
</evidence>
<keyword evidence="19" id="KW-1185">Reference proteome</keyword>
<dbReference type="SMART" id="SM00288">
    <property type="entry name" value="VHS"/>
    <property type="match status" value="1"/>
</dbReference>
<evidence type="ECO:0000256" key="9">
    <source>
        <dbReference type="ARBA" id="ARBA00022753"/>
    </source>
</evidence>
<dbReference type="NCBIfam" id="TIGR01691">
    <property type="entry name" value="enolase-ppase"/>
    <property type="match status" value="1"/>
</dbReference>
<sequence length="672" mass="75108">MVANDPNRANSIIVLVALQTCLHLFAMPVHKYDTVLLDIEGTTTPITFVKDVLVRHIPFSLTSPMALMASWTGPGTPTDSQNKSNCYVSRRHIGSGAIGFQPHRNSHYRDICSSAEEVKRAISQNIRWQVAADRKIGALKSFQGYMWQGGTRGSTICCLCRVYDDVVPALNRWRGAGVKIYIYSSGSVPAQKLLFGYSDKGNLLEYFSGYYDTGIGLKTEPQSYRNIAKDISKEATPFSVLFVSDNVKGAFILAQELYCIWIRLPSQDHRIQIHGLIVAILQKSRRRKSEIPSFFAASITPTALLIPAVLDFLANATSENLTSENWELILNVCDKVSRGPPDAARDVVQAVQKRLTSRNANVQLYSLTLSEALVKNCDKVVHREVSSRAFTATLVKIVTDRSTHESVRQRILELIQQWAFEFRTDPTLGIMDETYNSLRAQGIQFPSPQKPKKDPTQSELDKQKEEEEIQLALALSLSETESKSQYKVDFWEAMCVSTDNNDRVKLSFSASVIAFPRISNAPEAPATTSTAKPIPTSTPAAPSISRVRALYDFTPTESGELGFQKGDIIRVLENVYRDWWKGELKGQTGIFPVNYVEKIVDPTPAELQKEAQMEAEVMAEARNVEQLLQTLAAMDPKKDAVSDNEQVQALYNQTLAIRPKLVKLIEKYSQKK</sequence>
<dbReference type="Pfam" id="PF03127">
    <property type="entry name" value="GAT"/>
    <property type="match status" value="1"/>
</dbReference>
<dbReference type="FunFam" id="2.30.30.40:FF:000072">
    <property type="entry name" value="Unconventional Myosin IB"/>
    <property type="match status" value="1"/>
</dbReference>
<dbReference type="InterPro" id="IPR001452">
    <property type="entry name" value="SH3_domain"/>
</dbReference>
<evidence type="ECO:0000259" key="17">
    <source>
        <dbReference type="PROSITE" id="PS50179"/>
    </source>
</evidence>
<evidence type="ECO:0000256" key="12">
    <source>
        <dbReference type="ARBA" id="ARBA00023136"/>
    </source>
</evidence>
<dbReference type="Gene3D" id="1.10.720.60">
    <property type="match status" value="1"/>
</dbReference>
<keyword evidence="13" id="KW-0486">Methionine biosynthesis</keyword>
<dbReference type="GO" id="GO:0033565">
    <property type="term" value="C:ESCRT-0 complex"/>
    <property type="evidence" value="ECO:0007669"/>
    <property type="project" value="TreeGrafter"/>
</dbReference>
<evidence type="ECO:0000259" key="16">
    <source>
        <dbReference type="PROSITE" id="PS50002"/>
    </source>
</evidence>
<protein>
    <recommendedName>
        <fullName evidence="4">Class E vacuolar protein-sorting machinery protein HSE1</fullName>
    </recommendedName>
    <alternativeName>
        <fullName evidence="5">Class E vacuolar protein-sorting machinery protein hse1</fullName>
    </alternativeName>
</protein>
<dbReference type="PANTHER" id="PTHR45929:SF3">
    <property type="entry name" value="JAK PATHWAY SIGNAL TRANSDUCTION ADAPTOR MOLECULE"/>
    <property type="match status" value="1"/>
</dbReference>
<dbReference type="Pfam" id="PF00702">
    <property type="entry name" value="Hydrolase"/>
    <property type="match status" value="1"/>
</dbReference>
<evidence type="ECO:0000256" key="11">
    <source>
        <dbReference type="ARBA" id="ARBA00022927"/>
    </source>
</evidence>
<feature type="non-terminal residue" evidence="18">
    <location>
        <position position="672"/>
    </location>
</feature>
<dbReference type="GO" id="GO:0035091">
    <property type="term" value="F:phosphatidylinositol binding"/>
    <property type="evidence" value="ECO:0007669"/>
    <property type="project" value="InterPro"/>
</dbReference>
<feature type="domain" description="VHS" evidence="17">
    <location>
        <begin position="316"/>
        <end position="446"/>
    </location>
</feature>
<dbReference type="AlphaFoldDB" id="A0A433QG50"/>
<evidence type="ECO:0000313" key="19">
    <source>
        <dbReference type="Proteomes" id="UP000274822"/>
    </source>
</evidence>
<dbReference type="Proteomes" id="UP000274822">
    <property type="component" value="Unassembled WGS sequence"/>
</dbReference>
<dbReference type="Pfam" id="PF00018">
    <property type="entry name" value="SH3_1"/>
    <property type="match status" value="1"/>
</dbReference>
<keyword evidence="7" id="KW-0813">Transport</keyword>
<evidence type="ECO:0000256" key="8">
    <source>
        <dbReference type="ARBA" id="ARBA00022605"/>
    </source>
</evidence>
<organism evidence="18 19">
    <name type="scientific">Jimgerdemannia flammicorona</name>
    <dbReference type="NCBI Taxonomy" id="994334"/>
    <lineage>
        <taxon>Eukaryota</taxon>
        <taxon>Fungi</taxon>
        <taxon>Fungi incertae sedis</taxon>
        <taxon>Mucoromycota</taxon>
        <taxon>Mucoromycotina</taxon>
        <taxon>Endogonomycetes</taxon>
        <taxon>Endogonales</taxon>
        <taxon>Endogonaceae</taxon>
        <taxon>Jimgerdemannia</taxon>
    </lineage>
</organism>
<dbReference type="PRINTS" id="PR00499">
    <property type="entry name" value="P67PHOX"/>
</dbReference>
<keyword evidence="9" id="KW-0967">Endosome</keyword>
<dbReference type="InterPro" id="IPR008942">
    <property type="entry name" value="ENTH_VHS"/>
</dbReference>
<dbReference type="SUPFAM" id="SSF48464">
    <property type="entry name" value="ENTH/VHS domain"/>
    <property type="match status" value="1"/>
</dbReference>
<name>A0A433QG50_9FUNG</name>
<dbReference type="Gene3D" id="1.20.5.1940">
    <property type="match status" value="1"/>
</dbReference>
<dbReference type="EMBL" id="RBNJ01006185">
    <property type="protein sequence ID" value="RUS28763.1"/>
    <property type="molecule type" value="Genomic_DNA"/>
</dbReference>
<evidence type="ECO:0000256" key="5">
    <source>
        <dbReference type="ARBA" id="ARBA00018978"/>
    </source>
</evidence>
<feature type="region of interest" description="Disordered" evidence="15">
    <location>
        <begin position="443"/>
        <end position="465"/>
    </location>
</feature>
<dbReference type="InterPro" id="IPR023943">
    <property type="entry name" value="Enolase-ppase_E1"/>
</dbReference>
<dbReference type="PANTHER" id="PTHR45929">
    <property type="entry name" value="JAK PATHWAY SIGNAL TRANSDUCTION ADAPTOR MOLECULE"/>
    <property type="match status" value="1"/>
</dbReference>
<feature type="domain" description="SH3" evidence="16">
    <location>
        <begin position="542"/>
        <end position="601"/>
    </location>
</feature>
<feature type="compositionally biased region" description="Basic and acidic residues" evidence="15">
    <location>
        <begin position="451"/>
        <end position="465"/>
    </location>
</feature>
<dbReference type="PROSITE" id="PS50179">
    <property type="entry name" value="VHS"/>
    <property type="match status" value="1"/>
</dbReference>
<dbReference type="GO" id="GO:0043874">
    <property type="term" value="F:acireductone synthase activity"/>
    <property type="evidence" value="ECO:0007669"/>
    <property type="project" value="InterPro"/>
</dbReference>
<dbReference type="NCBIfam" id="TIGR01549">
    <property type="entry name" value="HAD-SF-IA-v1"/>
    <property type="match status" value="1"/>
</dbReference>
<proteinExistence type="inferred from homology"/>
<keyword evidence="6 14" id="KW-0728">SH3 domain</keyword>
<dbReference type="Gene3D" id="2.30.30.40">
    <property type="entry name" value="SH3 Domains"/>
    <property type="match status" value="1"/>
</dbReference>
<comment type="function">
    <text evidence="1">Component of the ESCRT-0 complex which is the sorting receptor for ubiquitinated cargo proteins at the multivesicular body (MVB).</text>
</comment>
<evidence type="ECO:0000256" key="3">
    <source>
        <dbReference type="ARBA" id="ARBA00009666"/>
    </source>
</evidence>
<gene>
    <name evidence="18" type="ORF">BC938DRAFT_481480</name>
</gene>
<dbReference type="InterPro" id="IPR003903">
    <property type="entry name" value="UIM_dom"/>
</dbReference>
<keyword evidence="12" id="KW-0472">Membrane</keyword>
<dbReference type="Gene3D" id="3.40.50.1000">
    <property type="entry name" value="HAD superfamily/HAD-like"/>
    <property type="match status" value="1"/>
</dbReference>
<dbReference type="GO" id="GO:0000287">
    <property type="term" value="F:magnesium ion binding"/>
    <property type="evidence" value="ECO:0007669"/>
    <property type="project" value="InterPro"/>
</dbReference>
<keyword evidence="10" id="KW-0378">Hydrolase</keyword>
<dbReference type="PROSITE" id="PS50002">
    <property type="entry name" value="SH3"/>
    <property type="match status" value="1"/>
</dbReference>
<dbReference type="InterPro" id="IPR036412">
    <property type="entry name" value="HAD-like_sf"/>
</dbReference>
<dbReference type="SMART" id="SM00326">
    <property type="entry name" value="SH3"/>
    <property type="match status" value="1"/>
</dbReference>
<dbReference type="InterPro" id="IPR023214">
    <property type="entry name" value="HAD_sf"/>
</dbReference>
<dbReference type="Pfam" id="PF00790">
    <property type="entry name" value="VHS"/>
    <property type="match status" value="1"/>
</dbReference>
<dbReference type="GO" id="GO:0043130">
    <property type="term" value="F:ubiquitin binding"/>
    <property type="evidence" value="ECO:0007669"/>
    <property type="project" value="InterPro"/>
</dbReference>
<evidence type="ECO:0000256" key="10">
    <source>
        <dbReference type="ARBA" id="ARBA00022801"/>
    </source>
</evidence>
<comment type="caution">
    <text evidence="18">The sequence shown here is derived from an EMBL/GenBank/DDBJ whole genome shotgun (WGS) entry which is preliminary data.</text>
</comment>
<keyword evidence="8" id="KW-0028">Amino-acid biosynthesis</keyword>
<dbReference type="GO" id="GO:0010008">
    <property type="term" value="C:endosome membrane"/>
    <property type="evidence" value="ECO:0007669"/>
    <property type="project" value="UniProtKB-SubCell"/>
</dbReference>
<evidence type="ECO:0000256" key="13">
    <source>
        <dbReference type="ARBA" id="ARBA00023167"/>
    </source>
</evidence>
<dbReference type="PRINTS" id="PR00452">
    <property type="entry name" value="SH3DOMAIN"/>
</dbReference>
<evidence type="ECO:0000256" key="2">
    <source>
        <dbReference type="ARBA" id="ARBA00004125"/>
    </source>
</evidence>
<evidence type="ECO:0000256" key="14">
    <source>
        <dbReference type="PROSITE-ProRule" id="PRU00192"/>
    </source>
</evidence>
<dbReference type="CDD" id="cd16978">
    <property type="entry name" value="VHS_HSE1"/>
    <property type="match status" value="1"/>
</dbReference>
<dbReference type="InterPro" id="IPR050670">
    <property type="entry name" value="STAM"/>
</dbReference>
<dbReference type="CDD" id="cd11805">
    <property type="entry name" value="SH3_GRB2_like_C"/>
    <property type="match status" value="1"/>
</dbReference>
<keyword evidence="11" id="KW-0653">Protein transport</keyword>
<dbReference type="InterPro" id="IPR004152">
    <property type="entry name" value="GAT_dom"/>
</dbReference>
<dbReference type="Gene3D" id="1.25.40.90">
    <property type="match status" value="1"/>
</dbReference>
<dbReference type="GO" id="GO:0043328">
    <property type="term" value="P:protein transport to vacuole involved in ubiquitin-dependent protein catabolic process via the multivesicular body sorting pathway"/>
    <property type="evidence" value="ECO:0007669"/>
    <property type="project" value="TreeGrafter"/>
</dbReference>
<evidence type="ECO:0000256" key="15">
    <source>
        <dbReference type="SAM" id="MobiDB-lite"/>
    </source>
</evidence>
<comment type="subcellular location">
    <subcellularLocation>
        <location evidence="2">Endosome membrane</location>
        <topology evidence="2">Peripheral membrane protein</topology>
        <orientation evidence="2">Cytoplasmic side</orientation>
    </subcellularLocation>
</comment>
<accession>A0A433QG50</accession>
<dbReference type="SUPFAM" id="SSF50044">
    <property type="entry name" value="SH3-domain"/>
    <property type="match status" value="1"/>
</dbReference>
<dbReference type="PROSITE" id="PS50330">
    <property type="entry name" value="UIM"/>
    <property type="match status" value="1"/>
</dbReference>
<evidence type="ECO:0000256" key="1">
    <source>
        <dbReference type="ARBA" id="ARBA00002654"/>
    </source>
</evidence>
<dbReference type="GO" id="GO:0019509">
    <property type="term" value="P:L-methionine salvage from methylthioadenosine"/>
    <property type="evidence" value="ECO:0007669"/>
    <property type="project" value="InterPro"/>
</dbReference>
<dbReference type="InterPro" id="IPR036028">
    <property type="entry name" value="SH3-like_dom_sf"/>
</dbReference>
<evidence type="ECO:0000256" key="6">
    <source>
        <dbReference type="ARBA" id="ARBA00022443"/>
    </source>
</evidence>
<evidence type="ECO:0000256" key="7">
    <source>
        <dbReference type="ARBA" id="ARBA00022448"/>
    </source>
</evidence>
<evidence type="ECO:0000313" key="18">
    <source>
        <dbReference type="EMBL" id="RUS28763.1"/>
    </source>
</evidence>
<dbReference type="SUPFAM" id="SSF89009">
    <property type="entry name" value="GAT-like domain"/>
    <property type="match status" value="1"/>
</dbReference>
<comment type="similarity">
    <text evidence="3">Belongs to the STAM family.</text>
</comment>
<dbReference type="SUPFAM" id="SSF56784">
    <property type="entry name" value="HAD-like"/>
    <property type="match status" value="1"/>
</dbReference>
<dbReference type="InterPro" id="IPR002014">
    <property type="entry name" value="VHS_dom"/>
</dbReference>